<dbReference type="AlphaFoldDB" id="A0A0D2D4H7"/>
<feature type="compositionally biased region" description="Low complexity" evidence="1">
    <location>
        <begin position="28"/>
        <end position="37"/>
    </location>
</feature>
<proteinExistence type="predicted"/>
<sequence length="261" mass="27027">MKLLYLLPLFLVLVSADDHPETEDPEHSSTVQVSTSTHHSETEHTSTMPITTSTHHSETEHTSTTPSSTRLSGASHTSSTSYSFSNGIMTTTTRPSSTGVVCRTAGSAGTHSLTVFCPMLSAHPTHTGMMGGGGMMGSEYECPDYEGSGYHYTMNMMGSNPMCCTSSATLTSVGSSMGCCPCGSICTGTVPRVQNWYTAAGQVVLTTGTIPSTATAAPTATVTVVQGGAGGSLLQGTAYLNLPFIVGSLILAVLLGSELFF</sequence>
<keyword evidence="5" id="KW-1185">Reference proteome</keyword>
<accession>A0A0D2D4H7</accession>
<evidence type="ECO:0000313" key="4">
    <source>
        <dbReference type="EMBL" id="KIW30579.1"/>
    </source>
</evidence>
<dbReference type="VEuPathDB" id="FungiDB:PV07_06315"/>
<dbReference type="GeneID" id="27345509"/>
<keyword evidence="3" id="KW-0732">Signal</keyword>
<organism evidence="4 5">
    <name type="scientific">Cladophialophora immunda</name>
    <dbReference type="NCBI Taxonomy" id="569365"/>
    <lineage>
        <taxon>Eukaryota</taxon>
        <taxon>Fungi</taxon>
        <taxon>Dikarya</taxon>
        <taxon>Ascomycota</taxon>
        <taxon>Pezizomycotina</taxon>
        <taxon>Eurotiomycetes</taxon>
        <taxon>Chaetothyriomycetidae</taxon>
        <taxon>Chaetothyriales</taxon>
        <taxon>Herpotrichiellaceae</taxon>
        <taxon>Cladophialophora</taxon>
    </lineage>
</organism>
<evidence type="ECO:0008006" key="6">
    <source>
        <dbReference type="Google" id="ProtNLM"/>
    </source>
</evidence>
<feature type="transmembrane region" description="Helical" evidence="2">
    <location>
        <begin position="238"/>
        <end position="260"/>
    </location>
</feature>
<reference evidence="4 5" key="1">
    <citation type="submission" date="2015-01" db="EMBL/GenBank/DDBJ databases">
        <title>The Genome Sequence of Cladophialophora immunda CBS83496.</title>
        <authorList>
            <consortium name="The Broad Institute Genomics Platform"/>
            <person name="Cuomo C."/>
            <person name="de Hoog S."/>
            <person name="Gorbushina A."/>
            <person name="Stielow B."/>
            <person name="Teixiera M."/>
            <person name="Abouelleil A."/>
            <person name="Chapman S.B."/>
            <person name="Priest M."/>
            <person name="Young S.K."/>
            <person name="Wortman J."/>
            <person name="Nusbaum C."/>
            <person name="Birren B."/>
        </authorList>
    </citation>
    <scope>NUCLEOTIDE SEQUENCE [LARGE SCALE GENOMIC DNA]</scope>
    <source>
        <strain evidence="4 5">CBS 83496</strain>
    </source>
</reference>
<evidence type="ECO:0000256" key="3">
    <source>
        <dbReference type="SAM" id="SignalP"/>
    </source>
</evidence>
<keyword evidence="2" id="KW-0812">Transmembrane</keyword>
<evidence type="ECO:0000313" key="5">
    <source>
        <dbReference type="Proteomes" id="UP000054466"/>
    </source>
</evidence>
<keyword evidence="2" id="KW-1133">Transmembrane helix</keyword>
<dbReference type="HOGENOM" id="CLU_1065607_0_0_1"/>
<dbReference type="Proteomes" id="UP000054466">
    <property type="component" value="Unassembled WGS sequence"/>
</dbReference>
<evidence type="ECO:0000256" key="1">
    <source>
        <dbReference type="SAM" id="MobiDB-lite"/>
    </source>
</evidence>
<protein>
    <recommendedName>
        <fullName evidence="6">Ig-like domain-containing protein</fullName>
    </recommendedName>
</protein>
<gene>
    <name evidence="4" type="ORF">PV07_06315</name>
</gene>
<evidence type="ECO:0000256" key="2">
    <source>
        <dbReference type="SAM" id="Phobius"/>
    </source>
</evidence>
<feature type="region of interest" description="Disordered" evidence="1">
    <location>
        <begin position="19"/>
        <end position="90"/>
    </location>
</feature>
<feature type="signal peptide" evidence="3">
    <location>
        <begin position="1"/>
        <end position="16"/>
    </location>
</feature>
<dbReference type="OrthoDB" id="10537746at2759"/>
<name>A0A0D2D4H7_9EURO</name>
<keyword evidence="2" id="KW-0472">Membrane</keyword>
<dbReference type="EMBL" id="KN847042">
    <property type="protein sequence ID" value="KIW30579.1"/>
    <property type="molecule type" value="Genomic_DNA"/>
</dbReference>
<feature type="compositionally biased region" description="Low complexity" evidence="1">
    <location>
        <begin position="62"/>
        <end position="85"/>
    </location>
</feature>
<dbReference type="RefSeq" id="XP_016250795.1">
    <property type="nucleotide sequence ID" value="XM_016393276.1"/>
</dbReference>
<feature type="chain" id="PRO_5002240276" description="Ig-like domain-containing protein" evidence="3">
    <location>
        <begin position="17"/>
        <end position="261"/>
    </location>
</feature>
<feature type="compositionally biased region" description="Low complexity" evidence="1">
    <location>
        <begin position="45"/>
        <end position="54"/>
    </location>
</feature>